<gene>
    <name evidence="2" type="ORF">I5L03_12315</name>
</gene>
<sequence>MGLTVLFIVFVIVLVAVTAWLLLGSSSKAQHDIDGFRERETNALGVSEGPRGGRTSTSATKPTPAPVATTKPVRDPAPTSADPIPTEKPVVASAVAPVSDTTASAAPNIAPAEGESDDLTKINGIGPKLAGLLNDLGVRRFDQISDWNAREVAEVDAHLGNFRGRIDRDKWIEQASLLAAGNHAEWKQRFGTKRK</sequence>
<protein>
    <submittedName>
        <fullName evidence="2">Uncharacterized protein</fullName>
    </submittedName>
</protein>
<organism evidence="2 3">
    <name type="scientific">Aurantiacibacter sediminis</name>
    <dbReference type="NCBI Taxonomy" id="2793064"/>
    <lineage>
        <taxon>Bacteria</taxon>
        <taxon>Pseudomonadati</taxon>
        <taxon>Pseudomonadota</taxon>
        <taxon>Alphaproteobacteria</taxon>
        <taxon>Sphingomonadales</taxon>
        <taxon>Erythrobacteraceae</taxon>
        <taxon>Aurantiacibacter</taxon>
    </lineage>
</organism>
<dbReference type="EMBL" id="JAEANY010000004">
    <property type="protein sequence ID" value="MBH5323368.1"/>
    <property type="molecule type" value="Genomic_DNA"/>
</dbReference>
<evidence type="ECO:0000313" key="3">
    <source>
        <dbReference type="Proteomes" id="UP000602442"/>
    </source>
</evidence>
<comment type="caution">
    <text evidence="2">The sequence shown here is derived from an EMBL/GenBank/DDBJ whole genome shotgun (WGS) entry which is preliminary data.</text>
</comment>
<feature type="region of interest" description="Disordered" evidence="1">
    <location>
        <begin position="41"/>
        <end position="86"/>
    </location>
</feature>
<evidence type="ECO:0000256" key="1">
    <source>
        <dbReference type="SAM" id="MobiDB-lite"/>
    </source>
</evidence>
<proteinExistence type="predicted"/>
<evidence type="ECO:0000313" key="2">
    <source>
        <dbReference type="EMBL" id="MBH5323368.1"/>
    </source>
</evidence>
<dbReference type="Gene3D" id="1.10.150.20">
    <property type="entry name" value="5' to 3' exonuclease, C-terminal subdomain"/>
    <property type="match status" value="1"/>
</dbReference>
<reference evidence="2 3" key="1">
    <citation type="submission" date="2020-11" db="EMBL/GenBank/DDBJ databases">
        <title>Erythrobacter sediminis sp. nov., a marine bacterium from a tidal flat of Garorim Bay.</title>
        <authorList>
            <person name="Kim D."/>
            <person name="Yoo Y."/>
            <person name="Kim J.-J."/>
        </authorList>
    </citation>
    <scope>NUCLEOTIDE SEQUENCE [LARGE SCALE GENOMIC DNA]</scope>
    <source>
        <strain evidence="2 3">JGD-13</strain>
    </source>
</reference>
<dbReference type="RefSeq" id="WP_197922215.1">
    <property type="nucleotide sequence ID" value="NZ_CAWPTA010000009.1"/>
</dbReference>
<dbReference type="Proteomes" id="UP000602442">
    <property type="component" value="Unassembled WGS sequence"/>
</dbReference>
<feature type="compositionally biased region" description="Low complexity" evidence="1">
    <location>
        <begin position="55"/>
        <end position="71"/>
    </location>
</feature>
<accession>A0ABS0N6H6</accession>
<name>A0ABS0N6H6_9SPHN</name>
<keyword evidence="3" id="KW-1185">Reference proteome</keyword>